<feature type="transmembrane region" description="Helical" evidence="1">
    <location>
        <begin position="58"/>
        <end position="76"/>
    </location>
</feature>
<feature type="transmembrane region" description="Helical" evidence="1">
    <location>
        <begin position="6"/>
        <end position="26"/>
    </location>
</feature>
<evidence type="ECO:0000313" key="3">
    <source>
        <dbReference type="Proteomes" id="UP000622604"/>
    </source>
</evidence>
<gene>
    <name evidence="2" type="ORF">GCM10011274_29970</name>
</gene>
<dbReference type="Proteomes" id="UP000622604">
    <property type="component" value="Unassembled WGS sequence"/>
</dbReference>
<dbReference type="GO" id="GO:0005886">
    <property type="term" value="C:plasma membrane"/>
    <property type="evidence" value="ECO:0007669"/>
    <property type="project" value="TreeGrafter"/>
</dbReference>
<evidence type="ECO:0008006" key="4">
    <source>
        <dbReference type="Google" id="ProtNLM"/>
    </source>
</evidence>
<reference evidence="2 3" key="1">
    <citation type="journal article" date="2014" name="Int. J. Syst. Evol. Microbiol.">
        <title>Complete genome sequence of Corynebacterium casei LMG S-19264T (=DSM 44701T), isolated from a smear-ripened cheese.</title>
        <authorList>
            <consortium name="US DOE Joint Genome Institute (JGI-PGF)"/>
            <person name="Walter F."/>
            <person name="Albersmeier A."/>
            <person name="Kalinowski J."/>
            <person name="Ruckert C."/>
        </authorList>
    </citation>
    <scope>NUCLEOTIDE SEQUENCE [LARGE SCALE GENOMIC DNA]</scope>
    <source>
        <strain evidence="2 3">KCTC 32337</strain>
    </source>
</reference>
<name>A0A8H9IC11_9ALTE</name>
<evidence type="ECO:0000313" key="2">
    <source>
        <dbReference type="EMBL" id="GGZ69625.1"/>
    </source>
</evidence>
<evidence type="ECO:0000256" key="1">
    <source>
        <dbReference type="SAM" id="Phobius"/>
    </source>
</evidence>
<accession>A0A8H9IC11</accession>
<proteinExistence type="predicted"/>
<dbReference type="PANTHER" id="PTHR33507:SF3">
    <property type="entry name" value="INNER MEMBRANE PROTEIN YBBJ"/>
    <property type="match status" value="1"/>
</dbReference>
<protein>
    <recommendedName>
        <fullName evidence="4">NfeD-like C-terminal domain-containing protein</fullName>
    </recommendedName>
</protein>
<keyword evidence="1" id="KW-1133">Transmembrane helix</keyword>
<dbReference type="AlphaFoldDB" id="A0A8H9IC11"/>
<comment type="caution">
    <text evidence="2">The sequence shown here is derived from an EMBL/GenBank/DDBJ whole genome shotgun (WGS) entry which is preliminary data.</text>
</comment>
<organism evidence="2 3">
    <name type="scientific">Paraglaciecola chathamensis</name>
    <dbReference type="NCBI Taxonomy" id="368405"/>
    <lineage>
        <taxon>Bacteria</taxon>
        <taxon>Pseudomonadati</taxon>
        <taxon>Pseudomonadota</taxon>
        <taxon>Gammaproteobacteria</taxon>
        <taxon>Alteromonadales</taxon>
        <taxon>Alteromonadaceae</taxon>
        <taxon>Paraglaciecola</taxon>
    </lineage>
</organism>
<dbReference type="EMBL" id="BMZC01000008">
    <property type="protein sequence ID" value="GGZ69625.1"/>
    <property type="molecule type" value="Genomic_DNA"/>
</dbReference>
<keyword evidence="1" id="KW-0812">Transmembrane</keyword>
<keyword evidence="1" id="KW-0472">Membrane</keyword>
<dbReference type="Gene3D" id="2.40.50.140">
    <property type="entry name" value="Nucleic acid-binding proteins"/>
    <property type="match status" value="1"/>
</dbReference>
<sequence length="151" mass="16237">MMWLSDNLGIGLISLGLLLLAIEILVLGFSTFVLFFVGGAALITGILIQFGIVPDTALNATLFVSLFTAVLAVFLWKPLKNMQKDVDPKKASNDMIGHQFILAADTSAEQPAIYQYSGINWRLVSEQPIASGTKVEVIAVDVGQITIKPCA</sequence>
<dbReference type="InterPro" id="IPR012340">
    <property type="entry name" value="NA-bd_OB-fold"/>
</dbReference>
<dbReference type="InterPro" id="IPR052165">
    <property type="entry name" value="Membrane_assoc_protease"/>
</dbReference>
<dbReference type="PANTHER" id="PTHR33507">
    <property type="entry name" value="INNER MEMBRANE PROTEIN YBBJ"/>
    <property type="match status" value="1"/>
</dbReference>
<feature type="transmembrane region" description="Helical" evidence="1">
    <location>
        <begin position="33"/>
        <end position="52"/>
    </location>
</feature>